<dbReference type="GO" id="GO:0008967">
    <property type="term" value="F:phosphoglycolate phosphatase activity"/>
    <property type="evidence" value="ECO:0007669"/>
    <property type="project" value="UniProtKB-UniRule"/>
</dbReference>
<evidence type="ECO:0000256" key="5">
    <source>
        <dbReference type="ARBA" id="ARBA00013078"/>
    </source>
</evidence>
<comment type="similarity">
    <text evidence="4 10">Belongs to the HAD-like hydrolase superfamily. CbbY/CbbZ/Gph/YieH family.</text>
</comment>
<dbReference type="InterPro" id="IPR050155">
    <property type="entry name" value="HAD-like_hydrolase_sf"/>
</dbReference>
<evidence type="ECO:0000256" key="3">
    <source>
        <dbReference type="ARBA" id="ARBA00004818"/>
    </source>
</evidence>
<dbReference type="EC" id="3.1.3.18" evidence="5 10"/>
<reference evidence="11" key="1">
    <citation type="submission" date="2024-06" db="EMBL/GenBank/DDBJ databases">
        <title>Caulobacter inopinatus, sp. nov.</title>
        <authorList>
            <person name="Donachie S.P."/>
        </authorList>
    </citation>
    <scope>NUCLEOTIDE SEQUENCE</scope>
    <source>
        <strain evidence="11">73W</strain>
    </source>
</reference>
<dbReference type="GO" id="GO:0046295">
    <property type="term" value="P:glycolate biosynthetic process"/>
    <property type="evidence" value="ECO:0007669"/>
    <property type="project" value="UniProtKB-UniRule"/>
</dbReference>
<dbReference type="EMBL" id="CP158375">
    <property type="protein sequence ID" value="XDO97258.1"/>
    <property type="molecule type" value="Genomic_DNA"/>
</dbReference>
<evidence type="ECO:0000256" key="1">
    <source>
        <dbReference type="ARBA" id="ARBA00000830"/>
    </source>
</evidence>
<dbReference type="SFLD" id="SFLDG01129">
    <property type="entry name" value="C1.5:_HAD__Beta-PGM__Phosphata"/>
    <property type="match status" value="1"/>
</dbReference>
<evidence type="ECO:0000313" key="11">
    <source>
        <dbReference type="EMBL" id="XDO97258.1"/>
    </source>
</evidence>
<dbReference type="NCBIfam" id="TIGR01549">
    <property type="entry name" value="HAD-SF-IA-v1"/>
    <property type="match status" value="1"/>
</dbReference>
<evidence type="ECO:0000256" key="10">
    <source>
        <dbReference type="HAMAP-Rule" id="MF_00495"/>
    </source>
</evidence>
<keyword evidence="8 10" id="KW-0460">Magnesium</keyword>
<feature type="binding site" evidence="10">
    <location>
        <position position="17"/>
    </location>
    <ligand>
        <name>Mg(2+)</name>
        <dbReference type="ChEBI" id="CHEBI:18420"/>
    </ligand>
</feature>
<organism evidence="11">
    <name type="scientific">Caulobacter sp. 73W</name>
    <dbReference type="NCBI Taxonomy" id="3161137"/>
    <lineage>
        <taxon>Bacteria</taxon>
        <taxon>Pseudomonadati</taxon>
        <taxon>Pseudomonadota</taxon>
        <taxon>Alphaproteobacteria</taxon>
        <taxon>Caulobacterales</taxon>
        <taxon>Caulobacteraceae</taxon>
        <taxon>Caulobacter</taxon>
    </lineage>
</organism>
<keyword evidence="7 10" id="KW-0378">Hydrolase</keyword>
<dbReference type="GO" id="GO:0005975">
    <property type="term" value="P:carbohydrate metabolic process"/>
    <property type="evidence" value="ECO:0007669"/>
    <property type="project" value="InterPro"/>
</dbReference>
<dbReference type="Gene3D" id="3.40.50.1000">
    <property type="entry name" value="HAD superfamily/HAD-like"/>
    <property type="match status" value="1"/>
</dbReference>
<comment type="function">
    <text evidence="10">Specifically catalyzes the dephosphorylation of 2-phosphoglycolate. Is involved in the dissimilation of the intracellular 2-phosphoglycolate formed during the DNA repair of 3'-phosphoglycolate ends, a major class of DNA lesions induced by oxidative stress.</text>
</comment>
<evidence type="ECO:0000256" key="6">
    <source>
        <dbReference type="ARBA" id="ARBA00022723"/>
    </source>
</evidence>
<evidence type="ECO:0000256" key="9">
    <source>
        <dbReference type="ARBA" id="ARBA00023277"/>
    </source>
</evidence>
<accession>A0AB39KU89</accession>
<protein>
    <recommendedName>
        <fullName evidence="5 10">Phosphoglycolate phosphatase</fullName>
        <shortName evidence="10">PGP</shortName>
        <shortName evidence="10">PGPase</shortName>
        <ecNumber evidence="5 10">3.1.3.18</ecNumber>
    </recommendedName>
</protein>
<dbReference type="InterPro" id="IPR023214">
    <property type="entry name" value="HAD_sf"/>
</dbReference>
<proteinExistence type="inferred from homology"/>
<dbReference type="InterPro" id="IPR041492">
    <property type="entry name" value="HAD_2"/>
</dbReference>
<comment type="pathway">
    <text evidence="3 10">Organic acid metabolism; glycolate biosynthesis; glycolate from 2-phosphoglycolate: step 1/1.</text>
</comment>
<dbReference type="SUPFAM" id="SSF56784">
    <property type="entry name" value="HAD-like"/>
    <property type="match status" value="1"/>
</dbReference>
<keyword evidence="6 10" id="KW-0479">Metal-binding</keyword>
<sequence length="231" mass="24089">MHDQLPLSGLTVAFDLDGTLVDTAPDLIGALNTVLDEEGLAPLPYEDVRLMVGRGAKALLEQGFAAAGAPMDADRTPKLVERFIAIYLGRIAHESTPFPGVIEALKTLRADGAKLCVCTNKLTNLSTALLDALEMTPLFDAVVGQDKAPAPKPDARHLLAAIEAVGGSTDRAILVGDSIADVGAGKNAGVPVVVVSFGYTEAPAKELGGDIVIDHFDELDRVVRAWAKGAA</sequence>
<dbReference type="SFLD" id="SFLDG01135">
    <property type="entry name" value="C1.5.6:_HAD__Beta-PGM__Phospha"/>
    <property type="match status" value="1"/>
</dbReference>
<dbReference type="InterPro" id="IPR036412">
    <property type="entry name" value="HAD-like_sf"/>
</dbReference>
<dbReference type="HAMAP" id="MF_00495">
    <property type="entry name" value="GPH_hydrolase_bact"/>
    <property type="match status" value="1"/>
</dbReference>
<dbReference type="SFLD" id="SFLDS00003">
    <property type="entry name" value="Haloacid_Dehalogenase"/>
    <property type="match status" value="1"/>
</dbReference>
<name>A0AB39KU89_9CAUL</name>
<comment type="cofactor">
    <cofactor evidence="2 10">
        <name>Mg(2+)</name>
        <dbReference type="ChEBI" id="CHEBI:18420"/>
    </cofactor>
</comment>
<dbReference type="GO" id="GO:0046872">
    <property type="term" value="F:metal ion binding"/>
    <property type="evidence" value="ECO:0007669"/>
    <property type="project" value="UniProtKB-KW"/>
</dbReference>
<feature type="active site" description="Nucleophile" evidence="10">
    <location>
        <position position="15"/>
    </location>
</feature>
<dbReference type="PANTHER" id="PTHR43434">
    <property type="entry name" value="PHOSPHOGLYCOLATE PHOSPHATASE"/>
    <property type="match status" value="1"/>
</dbReference>
<dbReference type="NCBIfam" id="TIGR01509">
    <property type="entry name" value="HAD-SF-IA-v3"/>
    <property type="match status" value="1"/>
</dbReference>
<evidence type="ECO:0000256" key="4">
    <source>
        <dbReference type="ARBA" id="ARBA00006171"/>
    </source>
</evidence>
<dbReference type="PANTHER" id="PTHR43434:SF1">
    <property type="entry name" value="PHOSPHOGLYCOLATE PHOSPHATASE"/>
    <property type="match status" value="1"/>
</dbReference>
<dbReference type="Gene3D" id="1.10.150.240">
    <property type="entry name" value="Putative phosphatase, domain 2"/>
    <property type="match status" value="1"/>
</dbReference>
<dbReference type="AlphaFoldDB" id="A0AB39KU89"/>
<evidence type="ECO:0000256" key="2">
    <source>
        <dbReference type="ARBA" id="ARBA00001946"/>
    </source>
</evidence>
<dbReference type="RefSeq" id="WP_369060359.1">
    <property type="nucleotide sequence ID" value="NZ_CP158375.1"/>
</dbReference>
<dbReference type="Pfam" id="PF13419">
    <property type="entry name" value="HAD_2"/>
    <property type="match status" value="1"/>
</dbReference>
<gene>
    <name evidence="11" type="ORF">ABOZ73_02230</name>
</gene>
<comment type="catalytic activity">
    <reaction evidence="1 10">
        <text>2-phosphoglycolate + H2O = glycolate + phosphate</text>
        <dbReference type="Rhea" id="RHEA:14369"/>
        <dbReference type="ChEBI" id="CHEBI:15377"/>
        <dbReference type="ChEBI" id="CHEBI:29805"/>
        <dbReference type="ChEBI" id="CHEBI:43474"/>
        <dbReference type="ChEBI" id="CHEBI:58033"/>
        <dbReference type="EC" id="3.1.3.18"/>
    </reaction>
</comment>
<dbReference type="InterPro" id="IPR037512">
    <property type="entry name" value="PGPase_prok"/>
</dbReference>
<feature type="binding site" evidence="10">
    <location>
        <position position="15"/>
    </location>
    <ligand>
        <name>Mg(2+)</name>
        <dbReference type="ChEBI" id="CHEBI:18420"/>
    </ligand>
</feature>
<dbReference type="GO" id="GO:0005829">
    <property type="term" value="C:cytosol"/>
    <property type="evidence" value="ECO:0007669"/>
    <property type="project" value="TreeGrafter"/>
</dbReference>
<evidence type="ECO:0000256" key="7">
    <source>
        <dbReference type="ARBA" id="ARBA00022801"/>
    </source>
</evidence>
<dbReference type="GO" id="GO:0006281">
    <property type="term" value="P:DNA repair"/>
    <property type="evidence" value="ECO:0007669"/>
    <property type="project" value="TreeGrafter"/>
</dbReference>
<dbReference type="InterPro" id="IPR006439">
    <property type="entry name" value="HAD-SF_hydro_IA"/>
</dbReference>
<dbReference type="InterPro" id="IPR023198">
    <property type="entry name" value="PGP-like_dom2"/>
</dbReference>
<keyword evidence="9 10" id="KW-0119">Carbohydrate metabolism</keyword>
<evidence type="ECO:0000256" key="8">
    <source>
        <dbReference type="ARBA" id="ARBA00022842"/>
    </source>
</evidence>
<feature type="binding site" evidence="10">
    <location>
        <position position="177"/>
    </location>
    <ligand>
        <name>Mg(2+)</name>
        <dbReference type="ChEBI" id="CHEBI:18420"/>
    </ligand>
</feature>